<proteinExistence type="predicted"/>
<dbReference type="RefSeq" id="WP_072854961.1">
    <property type="nucleotide sequence ID" value="NZ_FQVI01000065.1"/>
</dbReference>
<gene>
    <name evidence="1" type="ORF">SAMN02745158_04488</name>
</gene>
<evidence type="ECO:0000313" key="2">
    <source>
        <dbReference type="Proteomes" id="UP000184245"/>
    </source>
</evidence>
<keyword evidence="2" id="KW-1185">Reference proteome</keyword>
<dbReference type="EMBL" id="FQVI01000065">
    <property type="protein sequence ID" value="SHF64347.1"/>
    <property type="molecule type" value="Genomic_DNA"/>
</dbReference>
<dbReference type="STRING" id="1122155.SAMN02745158_04488"/>
<dbReference type="AlphaFoldDB" id="A0A1M5DBL6"/>
<evidence type="ECO:0000313" key="1">
    <source>
        <dbReference type="EMBL" id="SHF64347.1"/>
    </source>
</evidence>
<reference evidence="1 2" key="1">
    <citation type="submission" date="2016-11" db="EMBL/GenBank/DDBJ databases">
        <authorList>
            <person name="Jaros S."/>
            <person name="Januszkiewicz K."/>
            <person name="Wedrychowicz H."/>
        </authorList>
    </citation>
    <scope>NUCLEOTIDE SEQUENCE [LARGE SCALE GENOMIC DNA]</scope>
    <source>
        <strain evidence="1 2">DSM 17459</strain>
    </source>
</reference>
<evidence type="ECO:0008006" key="3">
    <source>
        <dbReference type="Google" id="ProtNLM"/>
    </source>
</evidence>
<accession>A0A1M5DBL6</accession>
<name>A0A1M5DBL6_9CLOT</name>
<protein>
    <recommendedName>
        <fullName evidence="3">Addiction module component</fullName>
    </recommendedName>
</protein>
<dbReference type="OrthoDB" id="1799023at2"/>
<sequence>MSGAVKEATKLLEILPEQDQDFALEFIKKLVLAWDPDFTKVTPEEAARLREAENDIKHHRTVSHDDIDWD</sequence>
<organism evidence="1 2">
    <name type="scientific">Lactonifactor longoviformis DSM 17459</name>
    <dbReference type="NCBI Taxonomy" id="1122155"/>
    <lineage>
        <taxon>Bacteria</taxon>
        <taxon>Bacillati</taxon>
        <taxon>Bacillota</taxon>
        <taxon>Clostridia</taxon>
        <taxon>Eubacteriales</taxon>
        <taxon>Clostridiaceae</taxon>
        <taxon>Lactonifactor</taxon>
    </lineage>
</organism>
<dbReference type="Proteomes" id="UP000184245">
    <property type="component" value="Unassembled WGS sequence"/>
</dbReference>